<evidence type="ECO:0000313" key="3">
    <source>
        <dbReference type="EMBL" id="ALZ84343.1"/>
    </source>
</evidence>
<gene>
    <name evidence="3" type="ORF">APT59_09040</name>
</gene>
<dbReference type="OrthoDB" id="9804721at2"/>
<dbReference type="Gene3D" id="3.40.50.12370">
    <property type="match status" value="1"/>
</dbReference>
<reference evidence="3 4" key="1">
    <citation type="submission" date="2016-01" db="EMBL/GenBank/DDBJ databases">
        <title>Annotation of Pseudomonas oryzihabitans USDA-ARS-USMARC-56511.</title>
        <authorList>
            <person name="Harhay G.P."/>
            <person name="Harhay D.M."/>
            <person name="Smith T.P.L."/>
            <person name="Bono J.L."/>
            <person name="Heaton M.P."/>
            <person name="Clawson M.L."/>
            <person name="Chitko-Mckown C.G."/>
            <person name="Capik S.F."/>
            <person name="DeDonder K.D."/>
            <person name="Apley M.D."/>
            <person name="Lubbers B.V."/>
            <person name="White B.J."/>
            <person name="Larson R.L."/>
        </authorList>
    </citation>
    <scope>NUCLEOTIDE SEQUENCE [LARGE SCALE GENOMIC DNA]</scope>
    <source>
        <strain evidence="3 4">USDA-ARS-USMARC-56511</strain>
    </source>
</reference>
<dbReference type="AlphaFoldDB" id="A0A0U4VMV7"/>
<dbReference type="PRINTS" id="PR01438">
    <property type="entry name" value="UNVRSLSTRESS"/>
</dbReference>
<protein>
    <submittedName>
        <fullName evidence="3">Universal stress protein UspA</fullName>
    </submittedName>
</protein>
<dbReference type="InterPro" id="IPR006015">
    <property type="entry name" value="Universal_stress_UspA"/>
</dbReference>
<feature type="domain" description="UspA" evidence="2">
    <location>
        <begin position="179"/>
        <end position="266"/>
    </location>
</feature>
<dbReference type="KEGG" id="por:APT59_09040"/>
<dbReference type="Proteomes" id="UP000064137">
    <property type="component" value="Chromosome"/>
</dbReference>
<evidence type="ECO:0000313" key="4">
    <source>
        <dbReference type="Proteomes" id="UP000064137"/>
    </source>
</evidence>
<dbReference type="InterPro" id="IPR006016">
    <property type="entry name" value="UspA"/>
</dbReference>
<dbReference type="CDD" id="cd00293">
    <property type="entry name" value="USP-like"/>
    <property type="match status" value="2"/>
</dbReference>
<dbReference type="PANTHER" id="PTHR46268:SF6">
    <property type="entry name" value="UNIVERSAL STRESS PROTEIN UP12"/>
    <property type="match status" value="1"/>
</dbReference>
<dbReference type="RefSeq" id="WP_059314540.1">
    <property type="nucleotide sequence ID" value="NZ_CP013987.1"/>
</dbReference>
<accession>A0A0U4VMV7</accession>
<dbReference type="PANTHER" id="PTHR46268">
    <property type="entry name" value="STRESS RESPONSE PROTEIN NHAX"/>
    <property type="match status" value="1"/>
</dbReference>
<comment type="similarity">
    <text evidence="1">Belongs to the universal stress protein A family.</text>
</comment>
<organism evidence="3 4">
    <name type="scientific">Pseudomonas oryzihabitans</name>
    <dbReference type="NCBI Taxonomy" id="47885"/>
    <lineage>
        <taxon>Bacteria</taxon>
        <taxon>Pseudomonadati</taxon>
        <taxon>Pseudomonadota</taxon>
        <taxon>Gammaproteobacteria</taxon>
        <taxon>Pseudomonadales</taxon>
        <taxon>Pseudomonadaceae</taxon>
        <taxon>Pseudomonas</taxon>
    </lineage>
</organism>
<evidence type="ECO:0000259" key="2">
    <source>
        <dbReference type="Pfam" id="PF00582"/>
    </source>
</evidence>
<name>A0A0U4VMV7_9PSED</name>
<feature type="domain" description="UspA" evidence="2">
    <location>
        <begin position="4"/>
        <end position="139"/>
    </location>
</feature>
<proteinExistence type="inferred from homology"/>
<dbReference type="EMBL" id="CP013987">
    <property type="protein sequence ID" value="ALZ84343.1"/>
    <property type="molecule type" value="Genomic_DNA"/>
</dbReference>
<sequence length="266" mass="28970">MASLLACIDGSPHAESVCDHTAWLSRRLDAPVTLLHVQESANSGKKVANGTPVYLDDDAGAGMAKALLLNARQRLLQQGLTSAPQILRRPEGLVDTLKTLEADTRLLVIGKRGERSGDSGIGGQLEAVVRAVHRPILVCSGPFKPPRQFTIAYDGREATHQGILALARSPLLTGMSGTLLRVGEDDPILRKRLEDLALLLRSAGCRVDTTVAHGDVERIVPRHLDERRADLLIMGAFSHSSVWRFLRGSRTTQLLHKTEVPMLLLR</sequence>
<dbReference type="SUPFAM" id="SSF52402">
    <property type="entry name" value="Adenine nucleotide alpha hydrolases-like"/>
    <property type="match status" value="2"/>
</dbReference>
<evidence type="ECO:0000256" key="1">
    <source>
        <dbReference type="ARBA" id="ARBA00008791"/>
    </source>
</evidence>
<dbReference type="Pfam" id="PF00582">
    <property type="entry name" value="Usp"/>
    <property type="match status" value="2"/>
</dbReference>